<organism evidence="3">
    <name type="scientific">Glycine soja</name>
    <name type="common">Wild soybean</name>
    <dbReference type="NCBI Taxonomy" id="3848"/>
    <lineage>
        <taxon>Eukaryota</taxon>
        <taxon>Viridiplantae</taxon>
        <taxon>Streptophyta</taxon>
        <taxon>Embryophyta</taxon>
        <taxon>Tracheophyta</taxon>
        <taxon>Spermatophyta</taxon>
        <taxon>Magnoliopsida</taxon>
        <taxon>eudicotyledons</taxon>
        <taxon>Gunneridae</taxon>
        <taxon>Pentapetalae</taxon>
        <taxon>rosids</taxon>
        <taxon>fabids</taxon>
        <taxon>Fabales</taxon>
        <taxon>Fabaceae</taxon>
        <taxon>Papilionoideae</taxon>
        <taxon>50 kb inversion clade</taxon>
        <taxon>NPAAA clade</taxon>
        <taxon>indigoferoid/millettioid clade</taxon>
        <taxon>Phaseoleae</taxon>
        <taxon>Glycine</taxon>
        <taxon>Glycine subgen. Soja</taxon>
    </lineage>
</organism>
<keyword evidence="2" id="KW-0677">Repeat</keyword>
<dbReference type="PANTHER" id="PTHR19919">
    <property type="entry name" value="WD REPEAT CONTAINING PROTEIN"/>
    <property type="match status" value="1"/>
</dbReference>
<gene>
    <name evidence="3" type="ORF">glysoja_030425</name>
</gene>
<dbReference type="Proteomes" id="UP000053555">
    <property type="component" value="Unassembled WGS sequence"/>
</dbReference>
<accession>A0A0B2R2H0</accession>
<evidence type="ECO:0000256" key="1">
    <source>
        <dbReference type="ARBA" id="ARBA00022574"/>
    </source>
</evidence>
<keyword evidence="1" id="KW-0853">WD repeat</keyword>
<protein>
    <submittedName>
        <fullName evidence="3">WD repeat-containing protein LWD1</fullName>
    </submittedName>
</protein>
<dbReference type="InterPro" id="IPR045159">
    <property type="entry name" value="DCAF7-like"/>
</dbReference>
<dbReference type="EMBL" id="KN654060">
    <property type="protein sequence ID" value="KHN26228.1"/>
    <property type="molecule type" value="Genomic_DNA"/>
</dbReference>
<evidence type="ECO:0000256" key="2">
    <source>
        <dbReference type="ARBA" id="ARBA00022737"/>
    </source>
</evidence>
<dbReference type="AlphaFoldDB" id="A0A0B2R2H0"/>
<evidence type="ECO:0000313" key="3">
    <source>
        <dbReference type="EMBL" id="KHN26228.1"/>
    </source>
</evidence>
<name>A0A0B2R2H0_GLYSO</name>
<sequence>MPLVRLGWNKKDSRYMTAIIMDSAKVVALDIFFPMLPMVLIWDLSFMGQPMEGELHSILMYTMDAEIEKLQLLSLQPNWVAIAFSTKLQILRV</sequence>
<reference evidence="3" key="1">
    <citation type="submission" date="2014-07" db="EMBL/GenBank/DDBJ databases">
        <title>Identification of a novel salt tolerance gene in wild soybean by whole-genome sequencing.</title>
        <authorList>
            <person name="Lam H.-M."/>
            <person name="Qi X."/>
            <person name="Li M.-W."/>
            <person name="Liu X."/>
            <person name="Xie M."/>
            <person name="Ni M."/>
            <person name="Xu X."/>
        </authorList>
    </citation>
    <scope>NUCLEOTIDE SEQUENCE [LARGE SCALE GENOMIC DNA]</scope>
    <source>
        <tissue evidence="3">Root</tissue>
    </source>
</reference>
<proteinExistence type="predicted"/>